<sequence length="88" mass="9825">MISRYGDAWFMLMCQVFIEASLTTGVQCASFWDTTLVWEDAEIGTTVEQQQNNVDQEAAVNQPGEMDQETVDDENAKIEDNDTDAATP</sequence>
<name>A0AAV3P6R2_LITER</name>
<evidence type="ECO:0000256" key="1">
    <source>
        <dbReference type="SAM" id="MobiDB-lite"/>
    </source>
</evidence>
<keyword evidence="2" id="KW-0732">Signal</keyword>
<evidence type="ECO:0000313" key="3">
    <source>
        <dbReference type="EMBL" id="GAA0147367.1"/>
    </source>
</evidence>
<comment type="caution">
    <text evidence="3">The sequence shown here is derived from an EMBL/GenBank/DDBJ whole genome shotgun (WGS) entry which is preliminary data.</text>
</comment>
<dbReference type="Proteomes" id="UP001454036">
    <property type="component" value="Unassembled WGS sequence"/>
</dbReference>
<feature type="chain" id="PRO_5043977237" evidence="2">
    <location>
        <begin position="29"/>
        <end position="88"/>
    </location>
</feature>
<dbReference type="GO" id="GO:0016020">
    <property type="term" value="C:membrane"/>
    <property type="evidence" value="ECO:0007669"/>
    <property type="project" value="InterPro"/>
</dbReference>
<dbReference type="EMBL" id="BAABME010001071">
    <property type="protein sequence ID" value="GAA0147367.1"/>
    <property type="molecule type" value="Genomic_DNA"/>
</dbReference>
<dbReference type="SUPFAM" id="SSF111418">
    <property type="entry name" value="Hormone receptor domain"/>
    <property type="match status" value="1"/>
</dbReference>
<accession>A0AAV3P6R2</accession>
<dbReference type="AlphaFoldDB" id="A0AAV3P6R2"/>
<feature type="signal peptide" evidence="2">
    <location>
        <begin position="1"/>
        <end position="28"/>
    </location>
</feature>
<organism evidence="3 4">
    <name type="scientific">Lithospermum erythrorhizon</name>
    <name type="common">Purple gromwell</name>
    <name type="synonym">Lithospermum officinale var. erythrorhizon</name>
    <dbReference type="NCBI Taxonomy" id="34254"/>
    <lineage>
        <taxon>Eukaryota</taxon>
        <taxon>Viridiplantae</taxon>
        <taxon>Streptophyta</taxon>
        <taxon>Embryophyta</taxon>
        <taxon>Tracheophyta</taxon>
        <taxon>Spermatophyta</taxon>
        <taxon>Magnoliopsida</taxon>
        <taxon>eudicotyledons</taxon>
        <taxon>Gunneridae</taxon>
        <taxon>Pentapetalae</taxon>
        <taxon>asterids</taxon>
        <taxon>lamiids</taxon>
        <taxon>Boraginales</taxon>
        <taxon>Boraginaceae</taxon>
        <taxon>Boraginoideae</taxon>
        <taxon>Lithospermeae</taxon>
        <taxon>Lithospermum</taxon>
    </lineage>
</organism>
<gene>
    <name evidence="3" type="ORF">LIER_07087</name>
</gene>
<protein>
    <submittedName>
        <fullName evidence="3">Uncharacterized protein</fullName>
    </submittedName>
</protein>
<reference evidence="3 4" key="1">
    <citation type="submission" date="2024-01" db="EMBL/GenBank/DDBJ databases">
        <title>The complete chloroplast genome sequence of Lithospermum erythrorhizon: insights into the phylogenetic relationship among Boraginaceae species and the maternal lineages of purple gromwells.</title>
        <authorList>
            <person name="Okada T."/>
            <person name="Watanabe K."/>
        </authorList>
    </citation>
    <scope>NUCLEOTIDE SEQUENCE [LARGE SCALE GENOMIC DNA]</scope>
</reference>
<keyword evidence="4" id="KW-1185">Reference proteome</keyword>
<evidence type="ECO:0000313" key="4">
    <source>
        <dbReference type="Proteomes" id="UP001454036"/>
    </source>
</evidence>
<evidence type="ECO:0000256" key="2">
    <source>
        <dbReference type="SAM" id="SignalP"/>
    </source>
</evidence>
<dbReference type="InterPro" id="IPR036445">
    <property type="entry name" value="GPCR_2_extracell_dom_sf"/>
</dbReference>
<proteinExistence type="predicted"/>
<feature type="region of interest" description="Disordered" evidence="1">
    <location>
        <begin position="47"/>
        <end position="88"/>
    </location>
</feature>
<dbReference type="GO" id="GO:0004930">
    <property type="term" value="F:G protein-coupled receptor activity"/>
    <property type="evidence" value="ECO:0007669"/>
    <property type="project" value="InterPro"/>
</dbReference>